<evidence type="ECO:0000313" key="2">
    <source>
        <dbReference type="EMBL" id="JAC92720.1"/>
    </source>
</evidence>
<keyword evidence="2" id="KW-0808">Transferase</keyword>
<feature type="non-terminal residue" evidence="2">
    <location>
        <position position="81"/>
    </location>
</feature>
<sequence>FVKRTLAFQRTSLVRRQSDIGQVRLRKRLLQGDSLSPLLFVLALEPLSRRLNQNCEQLQMGNIERNHLIFIDDIKLLADTE</sequence>
<evidence type="ECO:0000259" key="1">
    <source>
        <dbReference type="Pfam" id="PF00078"/>
    </source>
</evidence>
<accession>A0A090XC37</accession>
<dbReference type="GO" id="GO:0003964">
    <property type="term" value="F:RNA-directed DNA polymerase activity"/>
    <property type="evidence" value="ECO:0007669"/>
    <property type="project" value="UniProtKB-KW"/>
</dbReference>
<protein>
    <submittedName>
        <fullName evidence="2">Putative reverse transcriptase</fullName>
    </submittedName>
</protein>
<proteinExistence type="evidence at transcript level"/>
<keyword evidence="2" id="KW-0695">RNA-directed DNA polymerase</keyword>
<organism evidence="2">
    <name type="scientific">Ixodes ricinus</name>
    <name type="common">Common tick</name>
    <name type="synonym">Acarus ricinus</name>
    <dbReference type="NCBI Taxonomy" id="34613"/>
    <lineage>
        <taxon>Eukaryota</taxon>
        <taxon>Metazoa</taxon>
        <taxon>Ecdysozoa</taxon>
        <taxon>Arthropoda</taxon>
        <taxon>Chelicerata</taxon>
        <taxon>Arachnida</taxon>
        <taxon>Acari</taxon>
        <taxon>Parasitiformes</taxon>
        <taxon>Ixodida</taxon>
        <taxon>Ixodoidea</taxon>
        <taxon>Ixodidae</taxon>
        <taxon>Ixodinae</taxon>
        <taxon>Ixodes</taxon>
    </lineage>
</organism>
<dbReference type="Pfam" id="PF00078">
    <property type="entry name" value="RVT_1"/>
    <property type="match status" value="1"/>
</dbReference>
<dbReference type="EMBL" id="GBIH01001990">
    <property type="protein sequence ID" value="JAC92720.1"/>
    <property type="molecule type" value="mRNA"/>
</dbReference>
<name>A0A090XC37_IXORI</name>
<dbReference type="AlphaFoldDB" id="A0A090XC37"/>
<keyword evidence="2" id="KW-0548">Nucleotidyltransferase</keyword>
<reference evidence="2" key="1">
    <citation type="journal article" date="2015" name="PLoS Negl. Trop. Dis.">
        <title>Deep Sequencing Analysis of the Ixodes ricinus Haemocytome.</title>
        <authorList>
            <person name="Kotsyfakis M."/>
            <person name="Kopacek P."/>
            <person name="Franta Z."/>
            <person name="Pedra J.H."/>
            <person name="Ribeiro J.M."/>
        </authorList>
    </citation>
    <scope>NUCLEOTIDE SEQUENCE</scope>
</reference>
<dbReference type="InterPro" id="IPR000477">
    <property type="entry name" value="RT_dom"/>
</dbReference>
<feature type="non-terminal residue" evidence="2">
    <location>
        <position position="1"/>
    </location>
</feature>
<feature type="domain" description="Reverse transcriptase" evidence="1">
    <location>
        <begin position="19"/>
        <end position="80"/>
    </location>
</feature>